<keyword evidence="8" id="KW-0863">Zinc-finger</keyword>
<evidence type="ECO:0000256" key="8">
    <source>
        <dbReference type="ARBA" id="ARBA00022771"/>
    </source>
</evidence>
<dbReference type="InterPro" id="IPR018222">
    <property type="entry name" value="Nuclear_transport_factor_2_euk"/>
</dbReference>
<evidence type="ECO:0000256" key="13">
    <source>
        <dbReference type="ARBA" id="ARBA00023242"/>
    </source>
</evidence>
<feature type="compositionally biased region" description="Basic and acidic residues" evidence="14">
    <location>
        <begin position="199"/>
        <end position="210"/>
    </location>
</feature>
<keyword evidence="10" id="KW-0862">Zinc</keyword>
<dbReference type="FunFam" id="3.80.10.10:FF:000384">
    <property type="entry name" value="Nuclear RNA export factor 1"/>
    <property type="match status" value="1"/>
</dbReference>
<evidence type="ECO:0000256" key="6">
    <source>
        <dbReference type="ARBA" id="ARBA00022723"/>
    </source>
</evidence>
<dbReference type="InterPro" id="IPR032675">
    <property type="entry name" value="LRR_dom_sf"/>
</dbReference>
<sequence length="775" mass="86736">MSKLEGESTSGNKESVGEENAADGQEVEATALLNLEKTTENVIYAPISSLKIGAVNWTIRGRCTRKSKMTPYETQTGKPGHMMSFDFQESSGLKIKGIAFNDAINALDHQVAVGKVYAITKAKVQRGYGKTKAVCITWLGTGSFTGRMPKGFQRGKNTSTRRTDRFIEDNIAQNERVYYSHDTREASEKQKFRPSFRSGRIDRNRSRPVDSSKLQRIIEQDVDMAGSSSHGDPHLRHVPYSKSGGRKNNHARPQQNSRGGSSWSKVTIPYGKKFEKDFILKTLLNASKVSFIPIYYHIEGNNAIFFIEDSTAAEALSILNKQITLHDGFKLIISVKWSPAPNLPINEDLKGKIKQVMSRRYDPVMKVLNLSQFHLDEELCTEFYTPLSRENVMQTVVQIIGEHIPDVQVIDLSNNKIYSVDQMKPLVTKAAFLKSLNLGNNKLVQITSLDRLQGLKLEELVLNRNPLCDRFNEQSTYISAVRKRFPKLIKLDGVELPPIISFDIGAEDVALPSSSGSWFISDEARQIVLVFLEQYLSVYDSDDRQPLLNAYHDSAIMSLTCSYPPGQTANAPARLDSYMKDSRNLKRIDDVQRRFRLLQQGKVDIVSFLSKLPKTLHDPSSLVVDVPVSSSHLIVMSVTGLFRERVERHSLIRWFQRIFIIIPSTGGGFCIVNEQIHISCATPEQIKTAFKEAAVPAALPTPTSSATVGETQGSSTLVDPIVQQQMVVSFSEQSGMNTAWSLKCLEENGWVFDRAAFVFTELKAANQIPPEAFIK</sequence>
<keyword evidence="7" id="KW-0677">Repeat</keyword>
<dbReference type="Gene3D" id="3.30.70.330">
    <property type="match status" value="1"/>
</dbReference>
<dbReference type="SUPFAM" id="SSF54928">
    <property type="entry name" value="RNA-binding domain, RBD"/>
    <property type="match status" value="1"/>
</dbReference>
<dbReference type="EMBL" id="CAKKLH010000026">
    <property type="protein sequence ID" value="CAH0099904.1"/>
    <property type="molecule type" value="Genomic_DNA"/>
</dbReference>
<dbReference type="InterPro" id="IPR009060">
    <property type="entry name" value="UBA-like_sf"/>
</dbReference>
<keyword evidence="12" id="KW-0238">DNA-binding</keyword>
<evidence type="ECO:0000256" key="11">
    <source>
        <dbReference type="ARBA" id="ARBA00022884"/>
    </source>
</evidence>
<dbReference type="PANTHER" id="PTHR10662:SF22">
    <property type="entry name" value="NUCLEAR RNA EXPORT FACTOR 1"/>
    <property type="match status" value="1"/>
</dbReference>
<evidence type="ECO:0000256" key="1">
    <source>
        <dbReference type="ARBA" id="ARBA00004642"/>
    </source>
</evidence>
<evidence type="ECO:0000313" key="17">
    <source>
        <dbReference type="EMBL" id="CAH0099904.1"/>
    </source>
</evidence>
<name>A0A8J2RFE4_9CRUS</name>
<dbReference type="SMART" id="SM00804">
    <property type="entry name" value="TAP_C"/>
    <property type="match status" value="1"/>
</dbReference>
<dbReference type="GO" id="GO:0005654">
    <property type="term" value="C:nucleoplasm"/>
    <property type="evidence" value="ECO:0007669"/>
    <property type="project" value="UniProtKB-SubCell"/>
</dbReference>
<dbReference type="Pfam" id="PF09162">
    <property type="entry name" value="Tap-RNA_bind"/>
    <property type="match status" value="1"/>
</dbReference>
<dbReference type="SUPFAM" id="SSF50249">
    <property type="entry name" value="Nucleic acid-binding proteins"/>
    <property type="match status" value="1"/>
</dbReference>
<dbReference type="GO" id="GO:0003677">
    <property type="term" value="F:DNA binding"/>
    <property type="evidence" value="ECO:0007669"/>
    <property type="project" value="UniProtKB-KW"/>
</dbReference>
<dbReference type="FunFam" id="2.40.50.140:FF:000041">
    <property type="entry name" value="Replication protein A subunit"/>
    <property type="match status" value="1"/>
</dbReference>
<dbReference type="Pfam" id="PF22602">
    <property type="entry name" value="NXF_NTF2"/>
    <property type="match status" value="1"/>
</dbReference>
<dbReference type="Gene3D" id="2.40.50.140">
    <property type="entry name" value="Nucleic acid-binding proteins"/>
    <property type="match status" value="1"/>
</dbReference>
<keyword evidence="4" id="KW-0813">Transport</keyword>
<dbReference type="GO" id="GO:0016973">
    <property type="term" value="P:poly(A)+ mRNA export from nucleus"/>
    <property type="evidence" value="ECO:0007669"/>
    <property type="project" value="TreeGrafter"/>
</dbReference>
<dbReference type="PROSITE" id="PS51281">
    <property type="entry name" value="TAP_C"/>
    <property type="match status" value="1"/>
</dbReference>
<evidence type="ECO:0000313" key="18">
    <source>
        <dbReference type="Proteomes" id="UP000789390"/>
    </source>
</evidence>
<dbReference type="InterPro" id="IPR032710">
    <property type="entry name" value="NTF2-like_dom_sf"/>
</dbReference>
<feature type="compositionally biased region" description="Polar residues" evidence="14">
    <location>
        <begin position="251"/>
        <end position="264"/>
    </location>
</feature>
<feature type="region of interest" description="Disordered" evidence="14">
    <location>
        <begin position="1"/>
        <end position="24"/>
    </location>
</feature>
<keyword evidence="9" id="KW-0509">mRNA transport</keyword>
<dbReference type="PROSITE" id="PS51450">
    <property type="entry name" value="LRR"/>
    <property type="match status" value="1"/>
</dbReference>
<accession>A0A8J2RFE4</accession>
<dbReference type="Pfam" id="PF03943">
    <property type="entry name" value="TAP_C"/>
    <property type="match status" value="1"/>
</dbReference>
<evidence type="ECO:0000256" key="3">
    <source>
        <dbReference type="ARBA" id="ARBA00009285"/>
    </source>
</evidence>
<evidence type="ECO:0000256" key="7">
    <source>
        <dbReference type="ARBA" id="ARBA00022737"/>
    </source>
</evidence>
<dbReference type="InterPro" id="IPR035979">
    <property type="entry name" value="RBD_domain_sf"/>
</dbReference>
<feature type="domain" description="NTF2" evidence="15">
    <location>
        <begin position="527"/>
        <end position="678"/>
    </location>
</feature>
<evidence type="ECO:0000256" key="5">
    <source>
        <dbReference type="ARBA" id="ARBA00022614"/>
    </source>
</evidence>
<comment type="similarity">
    <text evidence="3">Belongs to the NXF family.</text>
</comment>
<dbReference type="InterPro" id="IPR001611">
    <property type="entry name" value="Leu-rich_rpt"/>
</dbReference>
<keyword evidence="6" id="KW-0479">Metal-binding</keyword>
<feature type="region of interest" description="Disordered" evidence="14">
    <location>
        <begin position="188"/>
        <end position="264"/>
    </location>
</feature>
<dbReference type="PROSITE" id="PS50177">
    <property type="entry name" value="NTF2_DOMAIN"/>
    <property type="match status" value="1"/>
</dbReference>
<evidence type="ECO:0000259" key="16">
    <source>
        <dbReference type="PROSITE" id="PS51281"/>
    </source>
</evidence>
<keyword evidence="11" id="KW-0694">RNA-binding</keyword>
<dbReference type="CDD" id="cd14342">
    <property type="entry name" value="UBA_TAP-C"/>
    <property type="match status" value="1"/>
</dbReference>
<dbReference type="InterPro" id="IPR030217">
    <property type="entry name" value="NXF_fam"/>
</dbReference>
<keyword evidence="18" id="KW-1185">Reference proteome</keyword>
<evidence type="ECO:0000256" key="9">
    <source>
        <dbReference type="ARBA" id="ARBA00022816"/>
    </source>
</evidence>
<evidence type="ECO:0000256" key="12">
    <source>
        <dbReference type="ARBA" id="ARBA00023125"/>
    </source>
</evidence>
<keyword evidence="5" id="KW-0433">Leucine-rich repeat</keyword>
<comment type="similarity">
    <text evidence="2">Belongs to the replication factor A protein 1 family.</text>
</comment>
<dbReference type="GO" id="GO:0005737">
    <property type="term" value="C:cytoplasm"/>
    <property type="evidence" value="ECO:0007669"/>
    <property type="project" value="InterPro"/>
</dbReference>
<dbReference type="InterPro" id="IPR005637">
    <property type="entry name" value="TAP_C_dom"/>
</dbReference>
<dbReference type="InterPro" id="IPR012340">
    <property type="entry name" value="NA-bd_OB-fold"/>
</dbReference>
<dbReference type="Proteomes" id="UP000789390">
    <property type="component" value="Unassembled WGS sequence"/>
</dbReference>
<dbReference type="InterPro" id="IPR012677">
    <property type="entry name" value="Nucleotide-bd_a/b_plait_sf"/>
</dbReference>
<feature type="domain" description="TAP-C" evidence="16">
    <location>
        <begin position="721"/>
        <end position="775"/>
    </location>
</feature>
<feature type="compositionally biased region" description="Basic residues" evidence="14">
    <location>
        <begin position="236"/>
        <end position="250"/>
    </location>
</feature>
<proteinExistence type="inferred from homology"/>
<evidence type="ECO:0000256" key="2">
    <source>
        <dbReference type="ARBA" id="ARBA00005690"/>
    </source>
</evidence>
<evidence type="ECO:0000256" key="4">
    <source>
        <dbReference type="ARBA" id="ARBA00022448"/>
    </source>
</evidence>
<dbReference type="AlphaFoldDB" id="A0A8J2RFE4"/>
<evidence type="ECO:0008006" key="19">
    <source>
        <dbReference type="Google" id="ProtNLM"/>
    </source>
</evidence>
<dbReference type="FunFam" id="3.10.450.50:FF:000004">
    <property type="entry name" value="Nuclear RNA export factor 1"/>
    <property type="match status" value="1"/>
</dbReference>
<dbReference type="SUPFAM" id="SSF46934">
    <property type="entry name" value="UBA-like"/>
    <property type="match status" value="1"/>
</dbReference>
<dbReference type="InterPro" id="IPR057125">
    <property type="entry name" value="NXF1/2/3/5-like_LRR"/>
</dbReference>
<gene>
    <name evidence="17" type="ORF">DGAL_LOCUS2062</name>
</gene>
<dbReference type="Gene3D" id="3.10.450.50">
    <property type="match status" value="1"/>
</dbReference>
<dbReference type="SUPFAM" id="SSF54427">
    <property type="entry name" value="NTF2-like"/>
    <property type="match status" value="1"/>
</dbReference>
<dbReference type="FunFam" id="1.10.8.10:FF:000018">
    <property type="entry name" value="Nuclear RNA export factor 1"/>
    <property type="match status" value="1"/>
</dbReference>
<reference evidence="17" key="1">
    <citation type="submission" date="2021-11" db="EMBL/GenBank/DDBJ databases">
        <authorList>
            <person name="Schell T."/>
        </authorList>
    </citation>
    <scope>NUCLEOTIDE SEQUENCE</scope>
    <source>
        <strain evidence="17">M5</strain>
    </source>
</reference>
<evidence type="ECO:0000256" key="14">
    <source>
        <dbReference type="SAM" id="MobiDB-lite"/>
    </source>
</evidence>
<dbReference type="SUPFAM" id="SSF52058">
    <property type="entry name" value="L domain-like"/>
    <property type="match status" value="1"/>
</dbReference>
<dbReference type="GO" id="GO:0005635">
    <property type="term" value="C:nuclear envelope"/>
    <property type="evidence" value="ECO:0007669"/>
    <property type="project" value="UniProtKB-ARBA"/>
</dbReference>
<dbReference type="PANTHER" id="PTHR10662">
    <property type="entry name" value="NUCLEAR RNA EXPORT FACTOR"/>
    <property type="match status" value="1"/>
</dbReference>
<dbReference type="GO" id="GO:0008270">
    <property type="term" value="F:zinc ion binding"/>
    <property type="evidence" value="ECO:0007669"/>
    <property type="project" value="UniProtKB-KW"/>
</dbReference>
<organism evidence="17 18">
    <name type="scientific">Daphnia galeata</name>
    <dbReference type="NCBI Taxonomy" id="27404"/>
    <lineage>
        <taxon>Eukaryota</taxon>
        <taxon>Metazoa</taxon>
        <taxon>Ecdysozoa</taxon>
        <taxon>Arthropoda</taxon>
        <taxon>Crustacea</taxon>
        <taxon>Branchiopoda</taxon>
        <taxon>Diplostraca</taxon>
        <taxon>Cladocera</taxon>
        <taxon>Anomopoda</taxon>
        <taxon>Daphniidae</taxon>
        <taxon>Daphnia</taxon>
    </lineage>
</organism>
<dbReference type="Pfam" id="PF24048">
    <property type="entry name" value="LRR_NXF1-5"/>
    <property type="match status" value="1"/>
</dbReference>
<keyword evidence="13" id="KW-0539">Nucleus</keyword>
<evidence type="ECO:0000259" key="15">
    <source>
        <dbReference type="PROSITE" id="PS50177"/>
    </source>
</evidence>
<dbReference type="InterPro" id="IPR015245">
    <property type="entry name" value="Tap_RNA-bd"/>
</dbReference>
<dbReference type="Gene3D" id="3.80.10.10">
    <property type="entry name" value="Ribonuclease Inhibitor"/>
    <property type="match status" value="1"/>
</dbReference>
<dbReference type="Gene3D" id="1.10.8.10">
    <property type="entry name" value="DNA helicase RuvA subunit, C-terminal domain"/>
    <property type="match status" value="1"/>
</dbReference>
<dbReference type="GO" id="GO:0003723">
    <property type="term" value="F:RNA binding"/>
    <property type="evidence" value="ECO:0007669"/>
    <property type="project" value="UniProtKB-KW"/>
</dbReference>
<dbReference type="OrthoDB" id="25872at2759"/>
<evidence type="ECO:0000256" key="10">
    <source>
        <dbReference type="ARBA" id="ARBA00022833"/>
    </source>
</evidence>
<comment type="caution">
    <text evidence="17">The sequence shown here is derived from an EMBL/GenBank/DDBJ whole genome shotgun (WGS) entry which is preliminary data.</text>
</comment>
<comment type="subcellular location">
    <subcellularLocation>
        <location evidence="1">Nucleus</location>
        <location evidence="1">Nucleoplasm</location>
    </subcellularLocation>
</comment>
<dbReference type="InterPro" id="IPR002075">
    <property type="entry name" value="NTF2_dom"/>
</dbReference>
<protein>
    <recommendedName>
        <fullName evidence="19">Nuclear RNA export factor 1</fullName>
    </recommendedName>
</protein>